<keyword evidence="4" id="KW-1133">Transmembrane helix</keyword>
<dbReference type="GO" id="GO:0015627">
    <property type="term" value="C:type II protein secretion system complex"/>
    <property type="evidence" value="ECO:0007669"/>
    <property type="project" value="InterPro"/>
</dbReference>
<dbReference type="GO" id="GO:0015628">
    <property type="term" value="P:protein secretion by the type II secretion system"/>
    <property type="evidence" value="ECO:0007669"/>
    <property type="project" value="InterPro"/>
</dbReference>
<dbReference type="InterPro" id="IPR045584">
    <property type="entry name" value="Pilin-like"/>
</dbReference>
<evidence type="ECO:0008006" key="8">
    <source>
        <dbReference type="Google" id="ProtNLM"/>
    </source>
</evidence>
<dbReference type="GO" id="GO:0016020">
    <property type="term" value="C:membrane"/>
    <property type="evidence" value="ECO:0007669"/>
    <property type="project" value="UniProtKB-SubCell"/>
</dbReference>
<evidence type="ECO:0000313" key="7">
    <source>
        <dbReference type="Proteomes" id="UP000231143"/>
    </source>
</evidence>
<comment type="caution">
    <text evidence="6">The sequence shown here is derived from an EMBL/GenBank/DDBJ whole genome shotgun (WGS) entry which is preliminary data.</text>
</comment>
<dbReference type="PANTHER" id="PTHR30093:SF44">
    <property type="entry name" value="TYPE II SECRETION SYSTEM CORE PROTEIN G"/>
    <property type="match status" value="1"/>
</dbReference>
<dbReference type="NCBIfam" id="TIGR02532">
    <property type="entry name" value="IV_pilin_GFxxxE"/>
    <property type="match status" value="1"/>
</dbReference>
<evidence type="ECO:0000256" key="5">
    <source>
        <dbReference type="ARBA" id="ARBA00023136"/>
    </source>
</evidence>
<organism evidence="6 7">
    <name type="scientific">Candidatus Campbellbacteria bacterium CG22_combo_CG10-13_8_21_14_all_36_13</name>
    <dbReference type="NCBI Taxonomy" id="1974529"/>
    <lineage>
        <taxon>Bacteria</taxon>
        <taxon>Candidatus Campbelliibacteriota</taxon>
    </lineage>
</organism>
<sequence>MRKLKSGFTLIELLVVIAIIGLLSSVVLASLNTARTKAKDVKRLSDMVQARKALALYYDKNGRYPTSDYDGCGGWDVGNQNYNFMGNMSSEFLADTPEDSKGTSNCDGYRYYRYSAGSYGCDASRGAYYVLGVTDMETSGRPHSQSPGWRCLNRNWQGEMDWVVGEFEN</sequence>
<dbReference type="PROSITE" id="PS00409">
    <property type="entry name" value="PROKAR_NTER_METHYL"/>
    <property type="match status" value="1"/>
</dbReference>
<gene>
    <name evidence="6" type="ORF">COW81_00975</name>
</gene>
<keyword evidence="3" id="KW-0812">Transmembrane</keyword>
<dbReference type="InterPro" id="IPR012902">
    <property type="entry name" value="N_methyl_site"/>
</dbReference>
<dbReference type="Proteomes" id="UP000231143">
    <property type="component" value="Unassembled WGS sequence"/>
</dbReference>
<name>A0A2H0DYM7_9BACT</name>
<protein>
    <recommendedName>
        <fullName evidence="8">Type II secretion system protein GspG C-terminal domain-containing protein</fullName>
    </recommendedName>
</protein>
<evidence type="ECO:0000256" key="2">
    <source>
        <dbReference type="ARBA" id="ARBA00022481"/>
    </source>
</evidence>
<keyword evidence="5" id="KW-0472">Membrane</keyword>
<keyword evidence="2" id="KW-0488">Methylation</keyword>
<dbReference type="PANTHER" id="PTHR30093">
    <property type="entry name" value="GENERAL SECRETION PATHWAY PROTEIN G"/>
    <property type="match status" value="1"/>
</dbReference>
<evidence type="ECO:0000256" key="3">
    <source>
        <dbReference type="ARBA" id="ARBA00022692"/>
    </source>
</evidence>
<dbReference type="Pfam" id="PF07963">
    <property type="entry name" value="N_methyl"/>
    <property type="match status" value="1"/>
</dbReference>
<accession>A0A2H0DYM7</accession>
<dbReference type="AlphaFoldDB" id="A0A2H0DYM7"/>
<comment type="subcellular location">
    <subcellularLocation>
        <location evidence="1">Membrane</location>
        <topology evidence="1">Single-pass membrane protein</topology>
    </subcellularLocation>
</comment>
<dbReference type="SUPFAM" id="SSF54523">
    <property type="entry name" value="Pili subunits"/>
    <property type="match status" value="1"/>
</dbReference>
<evidence type="ECO:0000313" key="6">
    <source>
        <dbReference type="EMBL" id="PIP87275.1"/>
    </source>
</evidence>
<dbReference type="InterPro" id="IPR000983">
    <property type="entry name" value="Bac_GSPG_pilin"/>
</dbReference>
<dbReference type="EMBL" id="PCTT01000013">
    <property type="protein sequence ID" value="PIP87275.1"/>
    <property type="molecule type" value="Genomic_DNA"/>
</dbReference>
<proteinExistence type="predicted"/>
<evidence type="ECO:0000256" key="4">
    <source>
        <dbReference type="ARBA" id="ARBA00022989"/>
    </source>
</evidence>
<reference evidence="6 7" key="1">
    <citation type="submission" date="2017-09" db="EMBL/GenBank/DDBJ databases">
        <title>Depth-based differentiation of microbial function through sediment-hosted aquifers and enrichment of novel symbionts in the deep terrestrial subsurface.</title>
        <authorList>
            <person name="Probst A.J."/>
            <person name="Ladd B."/>
            <person name="Jarett J.K."/>
            <person name="Geller-Mcgrath D.E."/>
            <person name="Sieber C.M."/>
            <person name="Emerson J.B."/>
            <person name="Anantharaman K."/>
            <person name="Thomas B.C."/>
            <person name="Malmstrom R."/>
            <person name="Stieglmeier M."/>
            <person name="Klingl A."/>
            <person name="Woyke T."/>
            <person name="Ryan C.M."/>
            <person name="Banfield J.F."/>
        </authorList>
    </citation>
    <scope>NUCLEOTIDE SEQUENCE [LARGE SCALE GENOMIC DNA]</scope>
    <source>
        <strain evidence="6">CG22_combo_CG10-13_8_21_14_all_36_13</strain>
    </source>
</reference>
<dbReference type="Gene3D" id="3.30.700.10">
    <property type="entry name" value="Glycoprotein, Type 4 Pilin"/>
    <property type="match status" value="1"/>
</dbReference>
<evidence type="ECO:0000256" key="1">
    <source>
        <dbReference type="ARBA" id="ARBA00004167"/>
    </source>
</evidence>
<dbReference type="PRINTS" id="PR00813">
    <property type="entry name" value="BCTERIALGSPG"/>
</dbReference>